<dbReference type="Proteomes" id="UP000094256">
    <property type="component" value="Chromosome"/>
</dbReference>
<dbReference type="OrthoDB" id="9808360at2"/>
<dbReference type="SUPFAM" id="SSF46785">
    <property type="entry name" value="Winged helix' DNA-binding domain"/>
    <property type="match status" value="1"/>
</dbReference>
<dbReference type="AlphaFoldDB" id="A0A1B3Z6C8"/>
<dbReference type="NCBIfam" id="TIGR02944">
    <property type="entry name" value="suf_reg_Xantho"/>
    <property type="match status" value="1"/>
</dbReference>
<dbReference type="PANTHER" id="PTHR33221">
    <property type="entry name" value="WINGED HELIX-TURN-HELIX TRANSCRIPTIONAL REGULATOR, RRF2 FAMILY"/>
    <property type="match status" value="1"/>
</dbReference>
<dbReference type="InterPro" id="IPR030489">
    <property type="entry name" value="TR_Rrf2-type_CS"/>
</dbReference>
<dbReference type="RefSeq" id="WP_069203566.1">
    <property type="nucleotide sequence ID" value="NZ_CP014168.1"/>
</dbReference>
<keyword evidence="3" id="KW-1185">Reference proteome</keyword>
<dbReference type="EMBL" id="CP014168">
    <property type="protein sequence ID" value="AOH82982.1"/>
    <property type="molecule type" value="Genomic_DNA"/>
</dbReference>
<evidence type="ECO:0000313" key="3">
    <source>
        <dbReference type="Proteomes" id="UP000094256"/>
    </source>
</evidence>
<dbReference type="NCBIfam" id="TIGR00738">
    <property type="entry name" value="rrf2_super"/>
    <property type="match status" value="1"/>
</dbReference>
<dbReference type="InterPro" id="IPR036390">
    <property type="entry name" value="WH_DNA-bd_sf"/>
</dbReference>
<feature type="compositionally biased region" description="Basic and acidic residues" evidence="1">
    <location>
        <begin position="160"/>
        <end position="170"/>
    </location>
</feature>
<reference evidence="2 3" key="1">
    <citation type="submission" date="2016-01" db="EMBL/GenBank/DDBJ databases">
        <title>Complete genome and mega plasmid sequence of Sphingomonas panacis DCY99 elicits systemic resistance in rice to Xanthomonas oryzae.</title>
        <authorList>
            <person name="Kim Y.J."/>
            <person name="Yang D.C."/>
            <person name="Sing P."/>
        </authorList>
    </citation>
    <scope>NUCLEOTIDE SEQUENCE [LARGE SCALE GENOMIC DNA]</scope>
    <source>
        <strain evidence="2 3">DCY99</strain>
    </source>
</reference>
<dbReference type="Pfam" id="PF02082">
    <property type="entry name" value="Rrf2"/>
    <property type="match status" value="1"/>
</dbReference>
<dbReference type="CDD" id="cd00090">
    <property type="entry name" value="HTH_ARSR"/>
    <property type="match status" value="1"/>
</dbReference>
<dbReference type="InterPro" id="IPR014290">
    <property type="entry name" value="SUF_FeS_clus_asmbl_reg"/>
</dbReference>
<dbReference type="GO" id="GO:0005829">
    <property type="term" value="C:cytosol"/>
    <property type="evidence" value="ECO:0007669"/>
    <property type="project" value="TreeGrafter"/>
</dbReference>
<protein>
    <submittedName>
        <fullName evidence="2">AsnC family transcriptional regulator</fullName>
    </submittedName>
</protein>
<dbReference type="GO" id="GO:0003700">
    <property type="term" value="F:DNA-binding transcription factor activity"/>
    <property type="evidence" value="ECO:0007669"/>
    <property type="project" value="TreeGrafter"/>
</dbReference>
<dbReference type="InterPro" id="IPR000944">
    <property type="entry name" value="Tscrpt_reg_Rrf2"/>
</dbReference>
<dbReference type="PANTHER" id="PTHR33221:SF2">
    <property type="entry name" value="TRANSCRIPTIONAL REGULATOR"/>
    <property type="match status" value="1"/>
</dbReference>
<proteinExistence type="predicted"/>
<dbReference type="KEGG" id="span:AWL63_02295"/>
<evidence type="ECO:0000256" key="1">
    <source>
        <dbReference type="SAM" id="MobiDB-lite"/>
    </source>
</evidence>
<dbReference type="PROSITE" id="PS01332">
    <property type="entry name" value="HTH_RRF2_1"/>
    <property type="match status" value="1"/>
</dbReference>
<organism evidence="2 3">
    <name type="scientific">Sphingomonas panacis</name>
    <dbReference type="NCBI Taxonomy" id="1560345"/>
    <lineage>
        <taxon>Bacteria</taxon>
        <taxon>Pseudomonadati</taxon>
        <taxon>Pseudomonadota</taxon>
        <taxon>Alphaproteobacteria</taxon>
        <taxon>Sphingomonadales</taxon>
        <taxon>Sphingomonadaceae</taxon>
        <taxon>Sphingomonas</taxon>
    </lineage>
</organism>
<evidence type="ECO:0000313" key="2">
    <source>
        <dbReference type="EMBL" id="AOH82982.1"/>
    </source>
</evidence>
<feature type="region of interest" description="Disordered" evidence="1">
    <location>
        <begin position="149"/>
        <end position="170"/>
    </location>
</feature>
<dbReference type="InterPro" id="IPR011991">
    <property type="entry name" value="ArsR-like_HTH"/>
</dbReference>
<dbReference type="PROSITE" id="PS51197">
    <property type="entry name" value="HTH_RRF2_2"/>
    <property type="match status" value="1"/>
</dbReference>
<dbReference type="Gene3D" id="1.10.10.10">
    <property type="entry name" value="Winged helix-like DNA-binding domain superfamily/Winged helix DNA-binding domain"/>
    <property type="match status" value="1"/>
</dbReference>
<accession>A0A1B3Z6C8</accession>
<sequence length="170" mass="17399">MRLSSLTDYAVVMLAAAARRCGGAARLNATLLAEETGLPLPTVQKLVSKLSAAGLIESARGTGGGFRLSRPPSAITLAEIVEAIEGPIALTACVEPSTHECAIEGDCRVKPHWNVVNGAVRGALANVSLASLSSPVPLAGAPVPVAVETLGDTPSPNPFRTREGDLVRNA</sequence>
<dbReference type="InterPro" id="IPR036388">
    <property type="entry name" value="WH-like_DNA-bd_sf"/>
</dbReference>
<gene>
    <name evidence="2" type="ORF">AWL63_02295</name>
</gene>
<dbReference type="STRING" id="1560345.AWL63_02295"/>
<name>A0A1B3Z6C8_9SPHN</name>